<dbReference type="AlphaFoldDB" id="A0A0F8A273"/>
<accession>A0A0F8A273</accession>
<evidence type="ECO:0000313" key="2">
    <source>
        <dbReference type="Proteomes" id="UP000054481"/>
    </source>
</evidence>
<dbReference type="Proteomes" id="UP000054481">
    <property type="component" value="Unassembled WGS sequence"/>
</dbReference>
<gene>
    <name evidence="1" type="ORF">HIM_10524</name>
</gene>
<organism evidence="1 2">
    <name type="scientific">Hirsutella minnesotensis 3608</name>
    <dbReference type="NCBI Taxonomy" id="1043627"/>
    <lineage>
        <taxon>Eukaryota</taxon>
        <taxon>Fungi</taxon>
        <taxon>Dikarya</taxon>
        <taxon>Ascomycota</taxon>
        <taxon>Pezizomycotina</taxon>
        <taxon>Sordariomycetes</taxon>
        <taxon>Hypocreomycetidae</taxon>
        <taxon>Hypocreales</taxon>
        <taxon>Ophiocordycipitaceae</taxon>
        <taxon>Hirsutella</taxon>
    </lineage>
</organism>
<evidence type="ECO:0000313" key="1">
    <source>
        <dbReference type="EMBL" id="KJZ70084.1"/>
    </source>
</evidence>
<reference evidence="1 2" key="1">
    <citation type="journal article" date="2014" name="Genome Biol. Evol.">
        <title>Comparative genomics and transcriptomics analyses reveal divergent lifestyle features of nematode endoparasitic fungus Hirsutella minnesotensis.</title>
        <authorList>
            <person name="Lai Y."/>
            <person name="Liu K."/>
            <person name="Zhang X."/>
            <person name="Zhang X."/>
            <person name="Li K."/>
            <person name="Wang N."/>
            <person name="Shu C."/>
            <person name="Wu Y."/>
            <person name="Wang C."/>
            <person name="Bushley K.E."/>
            <person name="Xiang M."/>
            <person name="Liu X."/>
        </authorList>
    </citation>
    <scope>NUCLEOTIDE SEQUENCE [LARGE SCALE GENOMIC DNA]</scope>
    <source>
        <strain evidence="1 2">3608</strain>
    </source>
</reference>
<name>A0A0F8A273_9HYPO</name>
<dbReference type="EMBL" id="KQ030650">
    <property type="protein sequence ID" value="KJZ70084.1"/>
    <property type="molecule type" value="Genomic_DNA"/>
</dbReference>
<keyword evidence="2" id="KW-1185">Reference proteome</keyword>
<proteinExistence type="predicted"/>
<protein>
    <submittedName>
        <fullName evidence="1">Uncharacterized protein</fullName>
    </submittedName>
</protein>
<sequence length="74" mass="7572">MTPPGLIGGGGKCLEERKPHKCLQEGNGCSTQNPNARKCCPGLKCVDMTPPGLVGGGGKVGGQVYPRSLCCSQN</sequence>